<dbReference type="InterPro" id="IPR036291">
    <property type="entry name" value="NAD(P)-bd_dom_sf"/>
</dbReference>
<gene>
    <name evidence="4" type="ORF">UFOPK4422_01226</name>
</gene>
<evidence type="ECO:0000313" key="4">
    <source>
        <dbReference type="EMBL" id="CAB5129309.1"/>
    </source>
</evidence>
<dbReference type="GO" id="GO:0005829">
    <property type="term" value="C:cytosol"/>
    <property type="evidence" value="ECO:0007669"/>
    <property type="project" value="TreeGrafter"/>
</dbReference>
<dbReference type="InterPro" id="IPR029753">
    <property type="entry name" value="D-isomer_DH_CS"/>
</dbReference>
<dbReference type="SUPFAM" id="SSF51735">
    <property type="entry name" value="NAD(P)-binding Rossmann-fold domains"/>
    <property type="match status" value="1"/>
</dbReference>
<keyword evidence="1" id="KW-0560">Oxidoreductase</keyword>
<proteinExistence type="predicted"/>
<dbReference type="PANTHER" id="PTHR10996:SF178">
    <property type="entry name" value="2-HYDROXYACID DEHYDROGENASE YGL185C-RELATED"/>
    <property type="match status" value="1"/>
</dbReference>
<protein>
    <submittedName>
        <fullName evidence="4">Unannotated protein</fullName>
    </submittedName>
</protein>
<keyword evidence="2" id="KW-0520">NAD</keyword>
<accession>A0A6J7W061</accession>
<feature type="domain" description="D-isomer specific 2-hydroxyacid dehydrogenase NAD-binding" evidence="3">
    <location>
        <begin position="137"/>
        <end position="306"/>
    </location>
</feature>
<evidence type="ECO:0000259" key="3">
    <source>
        <dbReference type="Pfam" id="PF02826"/>
    </source>
</evidence>
<organism evidence="4">
    <name type="scientific">freshwater metagenome</name>
    <dbReference type="NCBI Taxonomy" id="449393"/>
    <lineage>
        <taxon>unclassified sequences</taxon>
        <taxon>metagenomes</taxon>
        <taxon>ecological metagenomes</taxon>
    </lineage>
</organism>
<dbReference type="GO" id="GO:0051287">
    <property type="term" value="F:NAD binding"/>
    <property type="evidence" value="ECO:0007669"/>
    <property type="project" value="InterPro"/>
</dbReference>
<dbReference type="EMBL" id="CAFBRX010000137">
    <property type="protein sequence ID" value="CAB5129309.1"/>
    <property type="molecule type" value="Genomic_DNA"/>
</dbReference>
<evidence type="ECO:0000256" key="2">
    <source>
        <dbReference type="ARBA" id="ARBA00023027"/>
    </source>
</evidence>
<dbReference type="AlphaFoldDB" id="A0A6J7W061"/>
<dbReference type="PANTHER" id="PTHR10996">
    <property type="entry name" value="2-HYDROXYACID DEHYDROGENASE-RELATED"/>
    <property type="match status" value="1"/>
</dbReference>
<dbReference type="InterPro" id="IPR006140">
    <property type="entry name" value="D-isomer_DH_NAD-bd"/>
</dbReference>
<dbReference type="GO" id="GO:0016618">
    <property type="term" value="F:hydroxypyruvate reductase [NAD(P)H] activity"/>
    <property type="evidence" value="ECO:0007669"/>
    <property type="project" value="TreeGrafter"/>
</dbReference>
<dbReference type="PROSITE" id="PS00671">
    <property type="entry name" value="D_2_HYDROXYACID_DH_3"/>
    <property type="match status" value="1"/>
</dbReference>
<evidence type="ECO:0000256" key="1">
    <source>
        <dbReference type="ARBA" id="ARBA00023002"/>
    </source>
</evidence>
<name>A0A6J7W061_9ZZZZ</name>
<dbReference type="GO" id="GO:0030267">
    <property type="term" value="F:glyoxylate reductase (NADPH) activity"/>
    <property type="evidence" value="ECO:0007669"/>
    <property type="project" value="TreeGrafter"/>
</dbReference>
<dbReference type="Pfam" id="PF02826">
    <property type="entry name" value="2-Hacid_dh_C"/>
    <property type="match status" value="1"/>
</dbReference>
<dbReference type="CDD" id="cd12159">
    <property type="entry name" value="2-Hacid_dh_2"/>
    <property type="match status" value="1"/>
</dbReference>
<dbReference type="InterPro" id="IPR050223">
    <property type="entry name" value="D-isomer_2-hydroxyacid_DH"/>
</dbReference>
<dbReference type="Gene3D" id="3.40.50.720">
    <property type="entry name" value="NAD(P)-binding Rossmann-like Domain"/>
    <property type="match status" value="2"/>
</dbReference>
<reference evidence="4" key="1">
    <citation type="submission" date="2020-05" db="EMBL/GenBank/DDBJ databases">
        <authorList>
            <person name="Chiriac C."/>
            <person name="Salcher M."/>
            <person name="Ghai R."/>
            <person name="Kavagutti S V."/>
        </authorList>
    </citation>
    <scope>NUCLEOTIDE SEQUENCE</scope>
</reference>
<sequence length="343" mass="37041">MELAAVQFSVLGAFLERNRLIHLGAKVSKWYSVCSVMPSESAPRIALAPDTAPSWMLDAVIAGGGEVVPPAQAEGLIWAAPRKPEALKEVLHNASQIKWVQLPFAGIENFMHLIDEERLWTCAKGVYAEPVAEMALSLMLAGMRGLNSYARRASWSGPIGKNLHNANVTIFGGGGIAESLVRMLTPFDCRITVVRNRVMDMVGVDEVLSSEHSTDALAGADVVVLALALTPETEGMIGRDELQSMKSDAWLINVGRGKHIVTDDLVWALENKIIGGAGLDVTDPEPLSDGHPLWTMENCIITPHVGNTPAMAVPLLGERITTNVRHWAQGLDLLGPVYIDLGY</sequence>